<feature type="region of interest" description="Disordered" evidence="1">
    <location>
        <begin position="177"/>
        <end position="228"/>
    </location>
</feature>
<dbReference type="Proteomes" id="UP000560081">
    <property type="component" value="Unassembled WGS sequence"/>
</dbReference>
<reference evidence="2 3" key="1">
    <citation type="submission" date="2020-08" db="EMBL/GenBank/DDBJ databases">
        <title>Sequencing the genomes of 1000 actinobacteria strains.</title>
        <authorList>
            <person name="Klenk H.-P."/>
        </authorList>
    </citation>
    <scope>NUCLEOTIDE SEQUENCE [LARGE SCALE GENOMIC DNA]</scope>
    <source>
        <strain evidence="2 3">DSM 19079</strain>
    </source>
</reference>
<keyword evidence="3" id="KW-1185">Reference proteome</keyword>
<proteinExistence type="predicted"/>
<comment type="caution">
    <text evidence="2">The sequence shown here is derived from an EMBL/GenBank/DDBJ whole genome shotgun (WGS) entry which is preliminary data.</text>
</comment>
<organism evidence="2 3">
    <name type="scientific">Micrococcus flavus</name>
    <dbReference type="NCBI Taxonomy" id="384602"/>
    <lineage>
        <taxon>Bacteria</taxon>
        <taxon>Bacillati</taxon>
        <taxon>Actinomycetota</taxon>
        <taxon>Actinomycetes</taxon>
        <taxon>Micrococcales</taxon>
        <taxon>Micrococcaceae</taxon>
        <taxon>Micrococcus</taxon>
    </lineage>
</organism>
<evidence type="ECO:0008006" key="4">
    <source>
        <dbReference type="Google" id="ProtNLM"/>
    </source>
</evidence>
<dbReference type="AlphaFoldDB" id="A0A7W7PBB5"/>
<name>A0A7W7PBB5_9MICC</name>
<evidence type="ECO:0000256" key="1">
    <source>
        <dbReference type="SAM" id="MobiDB-lite"/>
    </source>
</evidence>
<protein>
    <recommendedName>
        <fullName evidence="4">Nucleotidyl transferase</fullName>
    </recommendedName>
</protein>
<evidence type="ECO:0000313" key="3">
    <source>
        <dbReference type="Proteomes" id="UP000560081"/>
    </source>
</evidence>
<evidence type="ECO:0000313" key="2">
    <source>
        <dbReference type="EMBL" id="MBB4882828.1"/>
    </source>
</evidence>
<accession>A0A7W7PBB5</accession>
<dbReference type="EMBL" id="JACHMC010000001">
    <property type="protein sequence ID" value="MBB4882828.1"/>
    <property type="molecule type" value="Genomic_DNA"/>
</dbReference>
<dbReference type="RefSeq" id="WP_184231835.1">
    <property type="nucleotide sequence ID" value="NZ_BMLA01000001.1"/>
</dbReference>
<feature type="compositionally biased region" description="Basic and acidic residues" evidence="1">
    <location>
        <begin position="177"/>
        <end position="203"/>
    </location>
</feature>
<sequence length="228" mass="24920">MNQHGAVLDATHVRALFQELSDRLGAAGVHAQLFVVGGAAMALAYDQGRLTRDVDALFIPAPEVREAAEMIGASHGLEPDWLNDAAKGFLPGQDEHPVTVFESESLLVQVASPEYLLAMKLHASRDERDLDDAATLFLRLGYTTAEQGIELLTSTYPTGRLLPRHRYIVEDVAQRSVARRAEQKSAPQKTDRRPPQQSTERRSKLPPSEAFGRGSGRPRGPQPPTLGP</sequence>
<gene>
    <name evidence="2" type="ORF">BJ976_001179</name>
</gene>